<evidence type="ECO:0000313" key="4">
    <source>
        <dbReference type="Proteomes" id="UP001162889"/>
    </source>
</evidence>
<dbReference type="PANTHER" id="PTHR35802">
    <property type="entry name" value="PROTEASE SYNTHASE AND SPORULATION PROTEIN PAI 2"/>
    <property type="match status" value="1"/>
</dbReference>
<dbReference type="EMBL" id="JALJZU010000009">
    <property type="protein sequence ID" value="MCP2010766.1"/>
    <property type="molecule type" value="Genomic_DNA"/>
</dbReference>
<organism evidence="1 3">
    <name type="scientific">Duganella violaceipulchra</name>
    <dbReference type="NCBI Taxonomy" id="2849652"/>
    <lineage>
        <taxon>Bacteria</taxon>
        <taxon>Pseudomonadati</taxon>
        <taxon>Pseudomonadota</taxon>
        <taxon>Betaproteobacteria</taxon>
        <taxon>Burkholderiales</taxon>
        <taxon>Oxalobacteraceae</taxon>
        <taxon>Telluria group</taxon>
        <taxon>Duganella</taxon>
    </lineage>
</organism>
<reference evidence="1" key="1">
    <citation type="submission" date="2021-07" db="EMBL/GenBank/DDBJ databases">
        <title>Characterization of violacein-producing bacteria and related species.</title>
        <authorList>
            <person name="Wilson H.S."/>
            <person name="De Leon M.E."/>
        </authorList>
    </citation>
    <scope>NUCLEOTIDE SEQUENCE</scope>
    <source>
        <strain evidence="1">HSC-15S17</strain>
    </source>
</reference>
<proteinExistence type="predicted"/>
<gene>
    <name evidence="1" type="ORF">KVP70_16585</name>
    <name evidence="2" type="ORF">L1274_004508</name>
</gene>
<keyword evidence="4" id="KW-1185">Reference proteome</keyword>
<reference evidence="2" key="2">
    <citation type="submission" date="2022-03" db="EMBL/GenBank/DDBJ databases">
        <title>Genome Encyclopedia of Bacteria and Archaea VI: Functional Genomics of Type Strains.</title>
        <authorList>
            <person name="Whitman W."/>
        </authorList>
    </citation>
    <scope>NUCLEOTIDE SEQUENCE</scope>
    <source>
        <strain evidence="2">HSC-15S17</strain>
    </source>
</reference>
<protein>
    <submittedName>
        <fullName evidence="1 2">Transcriptional regulator</fullName>
    </submittedName>
</protein>
<dbReference type="EMBL" id="JAHTGR010000008">
    <property type="protein sequence ID" value="MBV6322554.1"/>
    <property type="molecule type" value="Genomic_DNA"/>
</dbReference>
<name>A0AA41L465_9BURK</name>
<dbReference type="InterPro" id="IPR007396">
    <property type="entry name" value="TR_PAI2-type"/>
</dbReference>
<dbReference type="Proteomes" id="UP001162889">
    <property type="component" value="Unassembled WGS sequence"/>
</dbReference>
<dbReference type="RefSeq" id="WP_217943318.1">
    <property type="nucleotide sequence ID" value="NZ_JAHTGR010000008.1"/>
</dbReference>
<sequence>MYLQPAFAEDRLEVRHGLMHAYPLATLIVVDADGVSADLIPFMLYPGEGSSGLGVLRAHVARANPLWQRLEAGAQCLVVFQGPEAYISPSWYETKRTTHKVVPTWNYAMVQARGVAKVVDDPFWLRRLLDHLTNKHENGLPQPWELDDAPIDFMAATMKAIIGIEIPIDSLVGKWKVSQNRSGADQRGVVAGLQDAAMAELVAQRLKPE</sequence>
<dbReference type="PANTHER" id="PTHR35802:SF1">
    <property type="entry name" value="PROTEASE SYNTHASE AND SPORULATION PROTEIN PAI 2"/>
    <property type="match status" value="1"/>
</dbReference>
<evidence type="ECO:0000313" key="1">
    <source>
        <dbReference type="EMBL" id="MBV6322554.1"/>
    </source>
</evidence>
<evidence type="ECO:0000313" key="3">
    <source>
        <dbReference type="Proteomes" id="UP001155901"/>
    </source>
</evidence>
<comment type="caution">
    <text evidence="1">The sequence shown here is derived from an EMBL/GenBank/DDBJ whole genome shotgun (WGS) entry which is preliminary data.</text>
</comment>
<accession>A0AA41L465</accession>
<dbReference type="PIRSF" id="PIRSF010372">
    <property type="entry name" value="PaiB"/>
    <property type="match status" value="1"/>
</dbReference>
<dbReference type="AlphaFoldDB" id="A0AA41L465"/>
<dbReference type="Proteomes" id="UP001155901">
    <property type="component" value="Unassembled WGS sequence"/>
</dbReference>
<evidence type="ECO:0000313" key="2">
    <source>
        <dbReference type="EMBL" id="MCP2010766.1"/>
    </source>
</evidence>
<dbReference type="Pfam" id="PF04299">
    <property type="entry name" value="FMN_bind_2"/>
    <property type="match status" value="1"/>
</dbReference>